<dbReference type="Gene3D" id="2.40.170.20">
    <property type="entry name" value="TonB-dependent receptor, beta-barrel domain"/>
    <property type="match status" value="1"/>
</dbReference>
<evidence type="ECO:0000313" key="6">
    <source>
        <dbReference type="Proteomes" id="UP000672011"/>
    </source>
</evidence>
<dbReference type="NCBIfam" id="TIGR04057">
    <property type="entry name" value="SusC_RagA_signa"/>
    <property type="match status" value="1"/>
</dbReference>
<organism evidence="5 6">
    <name type="scientific">Faecalibacter bovis</name>
    <dbReference type="NCBI Taxonomy" id="2898187"/>
    <lineage>
        <taxon>Bacteria</taxon>
        <taxon>Pseudomonadati</taxon>
        <taxon>Bacteroidota</taxon>
        <taxon>Flavobacteriia</taxon>
        <taxon>Flavobacteriales</taxon>
        <taxon>Weeksellaceae</taxon>
        <taxon>Faecalibacter</taxon>
    </lineage>
</organism>
<dbReference type="InterPro" id="IPR012910">
    <property type="entry name" value="Plug_dom"/>
</dbReference>
<name>A0ABX7XGQ7_9FLAO</name>
<reference evidence="5 6" key="1">
    <citation type="journal article" date="2021" name="Int. J. Syst. Evol. Microbiol.">
        <title>Faecalibacter bovis sp. nov., isolated from cow faeces.</title>
        <authorList>
            <person name="Li F."/>
            <person name="Zhao W."/>
            <person name="Hong Q."/>
            <person name="Shao Q."/>
            <person name="Song J."/>
            <person name="Yang S."/>
        </authorList>
    </citation>
    <scope>NUCLEOTIDE SEQUENCE [LARGE SCALE GENOMIC DNA]</scope>
    <source>
        <strain evidence="5 6">ZY171143</strain>
    </source>
</reference>
<dbReference type="SUPFAM" id="SSF56935">
    <property type="entry name" value="Porins"/>
    <property type="match status" value="1"/>
</dbReference>
<gene>
    <name evidence="5" type="ORF">J9309_03800</name>
</gene>
<reference evidence="6" key="2">
    <citation type="submission" date="2021-04" db="EMBL/GenBank/DDBJ databases">
        <title>Taxonomy of Flavobacteriaceae bacterium ZY171143.</title>
        <authorList>
            <person name="Li F."/>
        </authorList>
    </citation>
    <scope>NUCLEOTIDE SEQUENCE [LARGE SCALE GENOMIC DNA]</scope>
    <source>
        <strain evidence="6">ZY171143</strain>
    </source>
</reference>
<protein>
    <submittedName>
        <fullName evidence="5">SusC/RagA family TonB-linked outer membrane protein</fullName>
    </submittedName>
</protein>
<evidence type="ECO:0000256" key="2">
    <source>
        <dbReference type="ARBA" id="ARBA00023136"/>
    </source>
</evidence>
<proteinExistence type="predicted"/>
<dbReference type="InterPro" id="IPR023997">
    <property type="entry name" value="TonB-dep_OMP_SusC/RagA_CS"/>
</dbReference>
<comment type="subcellular location">
    <subcellularLocation>
        <location evidence="1">Cell outer membrane</location>
    </subcellularLocation>
</comment>
<dbReference type="NCBIfam" id="TIGR04056">
    <property type="entry name" value="OMP_RagA_SusC"/>
    <property type="match status" value="1"/>
</dbReference>
<evidence type="ECO:0000256" key="3">
    <source>
        <dbReference type="ARBA" id="ARBA00023237"/>
    </source>
</evidence>
<evidence type="ECO:0000313" key="5">
    <source>
        <dbReference type="EMBL" id="QTV07035.1"/>
    </source>
</evidence>
<dbReference type="InterPro" id="IPR036942">
    <property type="entry name" value="Beta-barrel_TonB_sf"/>
</dbReference>
<dbReference type="InterPro" id="IPR008969">
    <property type="entry name" value="CarboxyPept-like_regulatory"/>
</dbReference>
<keyword evidence="2" id="KW-0472">Membrane</keyword>
<dbReference type="Pfam" id="PF07715">
    <property type="entry name" value="Plug"/>
    <property type="match status" value="1"/>
</dbReference>
<keyword evidence="3" id="KW-0998">Cell outer membrane</keyword>
<accession>A0ABX7XGQ7</accession>
<sequence length="1014" mass="111895">MAQVTGVVNDANNFPEMDAEVVVKGTDKVAYTDENGKFDIDAKIGDVLIINGKEFTVTSNNLGVVKYAEEDVTLQEVIVTAYGTQTKESLTGSVGEVKSEELAKVTSGNVVQGMTGKIAGVQIVSNNGLPGTAPNVRFRGIGSINGSSAPLYVVDGVPFNGDVSGINNQDIESISFLKDASAAALYGNRGANGVIIITTKKGVKGKTRYTLDLKSGVAMRGVPEYNISKNAAGYYEDYHRMLKNTSIHNGSSEADAHTFASNNLITGSNGLAYNVTNVANNAIIGADGKFNSNASILYQEDWADFMFKDGGFYTNTYFSANGATDDTSYFFSVGYEKNDTYMVNSTFEKFTGRLKVDNKIGDRIKVGGNLAYTLLLRNMPDGFDGGTSYSNPFQWTRNIAPIYPLYAYDAQGNAVYTSNGDRAYDDGTGVYSPFVRPYGGMQNPYATALYDVKKSRVNQVFANTYATFNILEGLDFTYSVTGEFANNDWKSLDTSLYGDAVGVNGRVYNSMQNTYSITQQQLLTYKKRINDHNFDVLLGHETMDRQVDFLEAHSTNGLLVDSPYLNHYALLRDATGNGTPYATEGFFARFNYDYGNKYYINANVRRDGSSRFHPDNRWGNFFGVGAAWRVSQEAFLKNSKVINELKLKASYGEQGNDNLGYNFPYKDLYTIVQTTNAGETAISYNQTFKGNKDITWETNANLNAGIELALFNSRVTVDAEYFLRKSQDMLYMRPLNVSEGFSSYPENIGDMENRGFEVTVNADVIRTKDFRLGVFANVTTLTNEITKLPENNVVSGSYLLREGESMYSWYLREYAGVNQETGAAQFYKVDATTGEKTITENHAEATLQFIGKNAVAKVYGGFGLNMDYKGLDFGVNFAYQAGGWGYDSQYMTLFDGGRGETFHNDYANTWTSENRNAALPVVIADNAKQYYSTSTLGLIKSDYISLQNISLGYTFKKGLVDNLGLTALRVYALADNVWVWSKRKGYDPRMSYTGISDTTYSPIRTISAGVNFAF</sequence>
<dbReference type="SUPFAM" id="SSF49464">
    <property type="entry name" value="Carboxypeptidase regulatory domain-like"/>
    <property type="match status" value="1"/>
</dbReference>
<dbReference type="Proteomes" id="UP000672011">
    <property type="component" value="Chromosome"/>
</dbReference>
<evidence type="ECO:0000259" key="4">
    <source>
        <dbReference type="Pfam" id="PF07715"/>
    </source>
</evidence>
<feature type="domain" description="TonB-dependent receptor plug" evidence="4">
    <location>
        <begin position="87"/>
        <end position="194"/>
    </location>
</feature>
<dbReference type="Gene3D" id="2.170.130.10">
    <property type="entry name" value="TonB-dependent receptor, plug domain"/>
    <property type="match status" value="1"/>
</dbReference>
<dbReference type="InterPro" id="IPR037066">
    <property type="entry name" value="Plug_dom_sf"/>
</dbReference>
<dbReference type="InterPro" id="IPR023996">
    <property type="entry name" value="TonB-dep_OMP_SusC/RagA"/>
</dbReference>
<dbReference type="EMBL" id="CP072842">
    <property type="protein sequence ID" value="QTV07035.1"/>
    <property type="molecule type" value="Genomic_DNA"/>
</dbReference>
<keyword evidence="6" id="KW-1185">Reference proteome</keyword>
<evidence type="ECO:0000256" key="1">
    <source>
        <dbReference type="ARBA" id="ARBA00004442"/>
    </source>
</evidence>